<dbReference type="Proteomes" id="UP000004757">
    <property type="component" value="Unassembled WGS sequence"/>
</dbReference>
<organism evidence="13 14">
    <name type="scientific">Mycoplasmopsis alligatoris A21JP2</name>
    <dbReference type="NCBI Taxonomy" id="747682"/>
    <lineage>
        <taxon>Bacteria</taxon>
        <taxon>Bacillati</taxon>
        <taxon>Mycoplasmatota</taxon>
        <taxon>Mycoplasmoidales</taxon>
        <taxon>Metamycoplasmataceae</taxon>
        <taxon>Mycoplasmopsis</taxon>
    </lineage>
</organism>
<dbReference type="eggNOG" id="COG1162">
    <property type="taxonomic scope" value="Bacteria"/>
</dbReference>
<dbReference type="Pfam" id="PF03193">
    <property type="entry name" value="RsgA_GTPase"/>
    <property type="match status" value="1"/>
</dbReference>
<dbReference type="Pfam" id="PF16745">
    <property type="entry name" value="RsgA_N"/>
    <property type="match status" value="1"/>
</dbReference>
<dbReference type="Gene3D" id="3.40.50.300">
    <property type="entry name" value="P-loop containing nucleotide triphosphate hydrolases"/>
    <property type="match status" value="1"/>
</dbReference>
<evidence type="ECO:0000256" key="6">
    <source>
        <dbReference type="ARBA" id="ARBA00022801"/>
    </source>
</evidence>
<evidence type="ECO:0000313" key="14">
    <source>
        <dbReference type="Proteomes" id="UP000004757"/>
    </source>
</evidence>
<dbReference type="GO" id="GO:0019843">
    <property type="term" value="F:rRNA binding"/>
    <property type="evidence" value="ECO:0007669"/>
    <property type="project" value="UniProtKB-KW"/>
</dbReference>
<keyword evidence="2 10" id="KW-0690">Ribosome biogenesis</keyword>
<dbReference type="SUPFAM" id="SSF52540">
    <property type="entry name" value="P-loop containing nucleoside triphosphate hydrolases"/>
    <property type="match status" value="1"/>
</dbReference>
<dbReference type="InterPro" id="IPR031944">
    <property type="entry name" value="RsgA_N"/>
</dbReference>
<dbReference type="EC" id="3.6.1.-" evidence="10"/>
<keyword evidence="7 10" id="KW-0862">Zinc</keyword>
<comment type="subcellular location">
    <subcellularLocation>
        <location evidence="10">Cytoplasm</location>
    </subcellularLocation>
</comment>
<dbReference type="NCBIfam" id="TIGR00157">
    <property type="entry name" value="ribosome small subunit-dependent GTPase A"/>
    <property type="match status" value="1"/>
</dbReference>
<comment type="function">
    <text evidence="10">One of several proteins that assist in the late maturation steps of the functional core of the 30S ribosomal subunit. Helps release RbfA from mature subunits. May play a role in the assembly of ribosomal proteins into the subunit. Circularly permuted GTPase that catalyzes slow GTP hydrolysis, GTPase activity is stimulated by the 30S ribosomal subunit.</text>
</comment>
<comment type="subunit">
    <text evidence="10">Monomer. Associates with 30S ribosomal subunit, binds 16S rRNA.</text>
</comment>
<feature type="domain" description="EngC GTPase" evidence="11">
    <location>
        <begin position="66"/>
        <end position="207"/>
    </location>
</feature>
<comment type="similarity">
    <text evidence="10">Belongs to the TRAFAC class YlqF/YawG GTPase family. RsgA subfamily.</text>
</comment>
<accession>D4XX29</accession>
<name>D4XX29_9BACT</name>
<comment type="cofactor">
    <cofactor evidence="10">
        <name>Zn(2+)</name>
        <dbReference type="ChEBI" id="CHEBI:29105"/>
    </cofactor>
    <text evidence="10">Binds 1 zinc ion per subunit.</text>
</comment>
<feature type="binding site" evidence="10">
    <location>
        <begin position="106"/>
        <end position="109"/>
    </location>
    <ligand>
        <name>GTP</name>
        <dbReference type="ChEBI" id="CHEBI:37565"/>
    </ligand>
</feature>
<dbReference type="InterPro" id="IPR010914">
    <property type="entry name" value="RsgA_GTPase_dom"/>
</dbReference>
<keyword evidence="4 10" id="KW-0699">rRNA-binding</keyword>
<gene>
    <name evidence="10 13" type="primary">rsgA</name>
    <name evidence="13" type="ORF">MALL_0817</name>
</gene>
<dbReference type="CDD" id="cd01854">
    <property type="entry name" value="YjeQ_EngC"/>
    <property type="match status" value="1"/>
</dbReference>
<dbReference type="InterPro" id="IPR027417">
    <property type="entry name" value="P-loop_NTPase"/>
</dbReference>
<keyword evidence="5 10" id="KW-0547">Nucleotide-binding</keyword>
<evidence type="ECO:0000256" key="2">
    <source>
        <dbReference type="ARBA" id="ARBA00022517"/>
    </source>
</evidence>
<sequence length="278" mass="32558">MIGKVYSINAGIYHINDGQNDYKIPALGKLRFNNTPPLVGDWVEFNDQSLVSIKERKNWFIRPKVANVDQVIIVISLFEPLFQDYLLDKYLSIIEFKNIEPILFFTKTDLGQSHWYEYYKKMGYKVYLINNNNFDNSVEIKQIFKNKVSVFLGQSGVGKTSTINNLSDNNFETQIISKALGRGKHTTRMLQIIKFNDGELIDTPGFSSLDLDINNLELAQSFWFLKQNISKCKFRSCLHINENVKDCYVKQNIGNEFWPEKRYENYLKLSKETKKEKW</sequence>
<dbReference type="EMBL" id="ADNC01000029">
    <property type="protein sequence ID" value="EFF41097.1"/>
    <property type="molecule type" value="Genomic_DNA"/>
</dbReference>
<keyword evidence="14" id="KW-1185">Reference proteome</keyword>
<feature type="binding site" evidence="10">
    <location>
        <position position="237"/>
    </location>
    <ligand>
        <name>Zn(2+)</name>
        <dbReference type="ChEBI" id="CHEBI:29105"/>
    </ligand>
</feature>
<dbReference type="Gene3D" id="2.40.50.140">
    <property type="entry name" value="Nucleic acid-binding proteins"/>
    <property type="match status" value="1"/>
</dbReference>
<dbReference type="InterPro" id="IPR004881">
    <property type="entry name" value="Ribosome_biogen_GTPase_RsgA"/>
</dbReference>
<dbReference type="PROSITE" id="PS50936">
    <property type="entry name" value="ENGC_GTPASE"/>
    <property type="match status" value="1"/>
</dbReference>
<dbReference type="GO" id="GO:0042274">
    <property type="term" value="P:ribosomal small subunit biogenesis"/>
    <property type="evidence" value="ECO:0007669"/>
    <property type="project" value="UniProtKB-UniRule"/>
</dbReference>
<keyword evidence="6 10" id="KW-0378">Hydrolase</keyword>
<dbReference type="RefSeq" id="WP_005684028.1">
    <property type="nucleotide sequence ID" value="NZ_ADNC01000029.1"/>
</dbReference>
<reference evidence="13 14" key="1">
    <citation type="submission" date="2010-03" db="EMBL/GenBank/DDBJ databases">
        <authorList>
            <person name="Glass J.I."/>
            <person name="Benders G.A."/>
            <person name="Durkin A.S."/>
            <person name="Farmerie W.G."/>
            <person name="Hlavinka K."/>
            <person name="Hostetler J."/>
            <person name="Jackson J."/>
            <person name="May M.A."/>
            <person name="Miller R.H."/>
            <person name="Paralanov V."/>
            <person name="Radune D."/>
            <person name="Szczypinski B."/>
            <person name="Brown D.R."/>
        </authorList>
    </citation>
    <scope>NUCLEOTIDE SEQUENCE [LARGE SCALE GENOMIC DNA]</scope>
    <source>
        <strain evidence="13 14">A21JP2</strain>
    </source>
</reference>
<dbReference type="STRING" id="747682.MALL_0817"/>
<keyword evidence="3 10" id="KW-0479">Metal-binding</keyword>
<keyword evidence="9 10" id="KW-0342">GTP-binding</keyword>
<dbReference type="OrthoDB" id="9809485at2"/>
<dbReference type="AlphaFoldDB" id="D4XX29"/>
<evidence type="ECO:0000256" key="8">
    <source>
        <dbReference type="ARBA" id="ARBA00022884"/>
    </source>
</evidence>
<evidence type="ECO:0000256" key="4">
    <source>
        <dbReference type="ARBA" id="ARBA00022730"/>
    </source>
</evidence>
<evidence type="ECO:0000256" key="3">
    <source>
        <dbReference type="ARBA" id="ARBA00022723"/>
    </source>
</evidence>
<dbReference type="GO" id="GO:0003924">
    <property type="term" value="F:GTPase activity"/>
    <property type="evidence" value="ECO:0007669"/>
    <property type="project" value="UniProtKB-UniRule"/>
</dbReference>
<evidence type="ECO:0000256" key="9">
    <source>
        <dbReference type="ARBA" id="ARBA00023134"/>
    </source>
</evidence>
<keyword evidence="1 10" id="KW-0963">Cytoplasm</keyword>
<evidence type="ECO:0000256" key="5">
    <source>
        <dbReference type="ARBA" id="ARBA00022741"/>
    </source>
</evidence>
<dbReference type="GO" id="GO:0005525">
    <property type="term" value="F:GTP binding"/>
    <property type="evidence" value="ECO:0007669"/>
    <property type="project" value="UniProtKB-UniRule"/>
</dbReference>
<protein>
    <recommendedName>
        <fullName evidence="10">Small ribosomal subunit biogenesis GTPase RsgA</fullName>
        <ecNumber evidence="10">3.6.1.-</ecNumber>
    </recommendedName>
</protein>
<evidence type="ECO:0000259" key="12">
    <source>
        <dbReference type="PROSITE" id="PS51721"/>
    </source>
</evidence>
<dbReference type="InterPro" id="IPR012340">
    <property type="entry name" value="NA-bd_OB-fold"/>
</dbReference>
<evidence type="ECO:0000256" key="1">
    <source>
        <dbReference type="ARBA" id="ARBA00022490"/>
    </source>
</evidence>
<evidence type="ECO:0000256" key="10">
    <source>
        <dbReference type="HAMAP-Rule" id="MF_01820"/>
    </source>
</evidence>
<dbReference type="GO" id="GO:0046872">
    <property type="term" value="F:metal ion binding"/>
    <property type="evidence" value="ECO:0007669"/>
    <property type="project" value="UniProtKB-KW"/>
</dbReference>
<feature type="binding site" evidence="10">
    <location>
        <begin position="153"/>
        <end position="161"/>
    </location>
    <ligand>
        <name>GTP</name>
        <dbReference type="ChEBI" id="CHEBI:37565"/>
    </ligand>
</feature>
<feature type="binding site" evidence="10">
    <location>
        <position position="247"/>
    </location>
    <ligand>
        <name>Zn(2+)</name>
        <dbReference type="ChEBI" id="CHEBI:29105"/>
    </ligand>
</feature>
<feature type="binding site" evidence="10">
    <location>
        <position position="232"/>
    </location>
    <ligand>
        <name>Zn(2+)</name>
        <dbReference type="ChEBI" id="CHEBI:29105"/>
    </ligand>
</feature>
<feature type="binding site" evidence="10">
    <location>
        <position position="239"/>
    </location>
    <ligand>
        <name>Zn(2+)</name>
        <dbReference type="ChEBI" id="CHEBI:29105"/>
    </ligand>
</feature>
<dbReference type="PANTHER" id="PTHR32120:SF11">
    <property type="entry name" value="SMALL RIBOSOMAL SUBUNIT BIOGENESIS GTPASE RSGA 1, MITOCHONDRIAL-RELATED"/>
    <property type="match status" value="1"/>
</dbReference>
<dbReference type="InterPro" id="IPR030378">
    <property type="entry name" value="G_CP_dom"/>
</dbReference>
<dbReference type="PANTHER" id="PTHR32120">
    <property type="entry name" value="SMALL RIBOSOMAL SUBUNIT BIOGENESIS GTPASE RSGA"/>
    <property type="match status" value="1"/>
</dbReference>
<dbReference type="Gene3D" id="1.10.40.50">
    <property type="entry name" value="Probable gtpase engc, domain 3"/>
    <property type="match status" value="1"/>
</dbReference>
<evidence type="ECO:0000259" key="11">
    <source>
        <dbReference type="PROSITE" id="PS50936"/>
    </source>
</evidence>
<keyword evidence="8 10" id="KW-0694">RNA-binding</keyword>
<proteinExistence type="inferred from homology"/>
<comment type="caution">
    <text evidence="13">The sequence shown here is derived from an EMBL/GenBank/DDBJ whole genome shotgun (WGS) entry which is preliminary data.</text>
</comment>
<dbReference type="PROSITE" id="PS51721">
    <property type="entry name" value="G_CP"/>
    <property type="match status" value="1"/>
</dbReference>
<evidence type="ECO:0000256" key="7">
    <source>
        <dbReference type="ARBA" id="ARBA00022833"/>
    </source>
</evidence>
<feature type="domain" description="CP-type G" evidence="12">
    <location>
        <begin position="57"/>
        <end position="209"/>
    </location>
</feature>
<dbReference type="GO" id="GO:0005737">
    <property type="term" value="C:cytoplasm"/>
    <property type="evidence" value="ECO:0007669"/>
    <property type="project" value="UniProtKB-SubCell"/>
</dbReference>
<evidence type="ECO:0000313" key="13">
    <source>
        <dbReference type="EMBL" id="EFF41097.1"/>
    </source>
</evidence>
<dbReference type="HAMAP" id="MF_01820">
    <property type="entry name" value="GTPase_RsgA"/>
    <property type="match status" value="1"/>
</dbReference>